<evidence type="ECO:0000256" key="1">
    <source>
        <dbReference type="SAM" id="Phobius"/>
    </source>
</evidence>
<keyword evidence="1" id="KW-0812">Transmembrane</keyword>
<keyword evidence="1" id="KW-1133">Transmembrane helix</keyword>
<proteinExistence type="predicted"/>
<evidence type="ECO:0000313" key="4">
    <source>
        <dbReference type="Proteomes" id="UP001207408"/>
    </source>
</evidence>
<dbReference type="PANTHER" id="PTHR22916">
    <property type="entry name" value="GLYCOSYLTRANSFERASE"/>
    <property type="match status" value="1"/>
</dbReference>
<dbReference type="EC" id="2.4.-.-" evidence="3"/>
<evidence type="ECO:0000313" key="3">
    <source>
        <dbReference type="EMBL" id="MCW3804152.1"/>
    </source>
</evidence>
<keyword evidence="1" id="KW-0472">Membrane</keyword>
<reference evidence="3" key="1">
    <citation type="submission" date="2022-10" db="EMBL/GenBank/DDBJ databases">
        <authorList>
            <person name="Yu W.X."/>
        </authorList>
    </citation>
    <scope>NUCLEOTIDE SEQUENCE</scope>
    <source>
        <strain evidence="3">D04</strain>
    </source>
</reference>
<dbReference type="AlphaFoldDB" id="A0AAE3MBM6"/>
<name>A0AAE3MBM6_9BACT</name>
<dbReference type="RefSeq" id="WP_301197375.1">
    <property type="nucleotide sequence ID" value="NZ_JAPDPI010000001.1"/>
</dbReference>
<dbReference type="Proteomes" id="UP001207408">
    <property type="component" value="Unassembled WGS sequence"/>
</dbReference>
<accession>A0AAE3MBM6</accession>
<keyword evidence="3" id="KW-0328">Glycosyltransferase</keyword>
<feature type="transmembrane region" description="Helical" evidence="1">
    <location>
        <begin position="290"/>
        <end position="308"/>
    </location>
</feature>
<keyword evidence="3" id="KW-0808">Transferase</keyword>
<organism evidence="3 4">
    <name type="scientific">Plebeiibacterium marinum</name>
    <dbReference type="NCBI Taxonomy" id="2992111"/>
    <lineage>
        <taxon>Bacteria</taxon>
        <taxon>Pseudomonadati</taxon>
        <taxon>Bacteroidota</taxon>
        <taxon>Bacteroidia</taxon>
        <taxon>Marinilabiliales</taxon>
        <taxon>Marinilabiliaceae</taxon>
        <taxon>Plebeiibacterium</taxon>
    </lineage>
</organism>
<dbReference type="SUPFAM" id="SSF53448">
    <property type="entry name" value="Nucleotide-diphospho-sugar transferases"/>
    <property type="match status" value="1"/>
</dbReference>
<protein>
    <submittedName>
        <fullName evidence="3">Glycosyltransferase</fullName>
        <ecNumber evidence="3">2.4.-.-</ecNumber>
    </submittedName>
</protein>
<gene>
    <name evidence="3" type="ORF">OM074_00875</name>
</gene>
<dbReference type="InterPro" id="IPR001173">
    <property type="entry name" value="Glyco_trans_2-like"/>
</dbReference>
<dbReference type="EMBL" id="JAPDPI010000001">
    <property type="protein sequence ID" value="MCW3804152.1"/>
    <property type="molecule type" value="Genomic_DNA"/>
</dbReference>
<sequence length="323" mass="37979">MDLVTIATSTYNSSKHIIETLESFAQQTYPNIEVVIGDDASTDDTLEKVKLWLNLNNNRERFVDVKIIQVSENTGVSANANRSLRVASGKWIKFIGADDVLLPNCISDNMQFVKENFGVKVLFSKLKIYKDSFEEKNYLNTIPKEVDETSIVFNELTSENQYQLLLTSDRINFSPSVFLHKDTLLSVGGFDERFRLLEDYPLWLNLTKNGYKLSFMDKITVNYRRHAKAINNNGKKCVVNPNFFKQEEFRRVYIYPNLPKDIRLNQRFVWCVSQIYRLDWINKKSILSDLVYLFITVWINPFRYFLWVKKKTSFYAKNSMFYQ</sequence>
<dbReference type="GO" id="GO:0016758">
    <property type="term" value="F:hexosyltransferase activity"/>
    <property type="evidence" value="ECO:0007669"/>
    <property type="project" value="UniProtKB-ARBA"/>
</dbReference>
<keyword evidence="4" id="KW-1185">Reference proteome</keyword>
<dbReference type="Pfam" id="PF00535">
    <property type="entry name" value="Glycos_transf_2"/>
    <property type="match status" value="1"/>
</dbReference>
<feature type="domain" description="Glycosyltransferase 2-like" evidence="2">
    <location>
        <begin position="6"/>
        <end position="140"/>
    </location>
</feature>
<dbReference type="InterPro" id="IPR029044">
    <property type="entry name" value="Nucleotide-diphossugar_trans"/>
</dbReference>
<dbReference type="Gene3D" id="3.90.550.10">
    <property type="entry name" value="Spore Coat Polysaccharide Biosynthesis Protein SpsA, Chain A"/>
    <property type="match status" value="1"/>
</dbReference>
<evidence type="ECO:0000259" key="2">
    <source>
        <dbReference type="Pfam" id="PF00535"/>
    </source>
</evidence>
<comment type="caution">
    <text evidence="3">The sequence shown here is derived from an EMBL/GenBank/DDBJ whole genome shotgun (WGS) entry which is preliminary data.</text>
</comment>